<dbReference type="SUPFAM" id="SSF51735">
    <property type="entry name" value="NAD(P)-binding Rossmann-fold domains"/>
    <property type="match status" value="1"/>
</dbReference>
<reference evidence="1 2" key="1">
    <citation type="submission" date="2018-05" db="EMBL/GenBank/DDBJ databases">
        <title>Acuticoccus sediminis sp. nov., isolated from deep-sea sediment of Indian Ocean.</title>
        <authorList>
            <person name="Liu X."/>
            <person name="Lai Q."/>
            <person name="Du Y."/>
            <person name="Sun F."/>
            <person name="Zhang X."/>
            <person name="Wang S."/>
            <person name="Shao Z."/>
        </authorList>
    </citation>
    <scope>NUCLEOTIDE SEQUENCE [LARGE SCALE GENOMIC DNA]</scope>
    <source>
        <strain evidence="1 2">PTG4-2</strain>
    </source>
</reference>
<dbReference type="OrthoDB" id="5513072at2"/>
<organism evidence="1 2">
    <name type="scientific">Acuticoccus sediminis</name>
    <dbReference type="NCBI Taxonomy" id="2184697"/>
    <lineage>
        <taxon>Bacteria</taxon>
        <taxon>Pseudomonadati</taxon>
        <taxon>Pseudomonadota</taxon>
        <taxon>Alphaproteobacteria</taxon>
        <taxon>Hyphomicrobiales</taxon>
        <taxon>Amorphaceae</taxon>
        <taxon>Acuticoccus</taxon>
    </lineage>
</organism>
<gene>
    <name evidence="1" type="ORF">DLJ53_02835</name>
</gene>
<keyword evidence="2" id="KW-1185">Reference proteome</keyword>
<sequence>MPERDDSERNAVDRGAADPGVALIVGAGPGFSGSVARKLAARGMSIALASRKPKPQEAEAIAARSYAFDAGDAAATARLFAEVERDLGPPSFVMYNPSARVRAPLVDLVPDEVERAIRVTAFGGFLVAQEAVKRMLPLGGGRILLTGATASVKGMPQSAAFAMGKFALRGLAQSMARELQPQGIHTLHVVIDGAIASPARTPASPDAHLDPDAIADAALAALDLPRSAWSWETEVRPWVERF</sequence>
<dbReference type="InterPro" id="IPR036291">
    <property type="entry name" value="NAD(P)-bd_dom_sf"/>
</dbReference>
<dbReference type="EMBL" id="QHHQ01000001">
    <property type="protein sequence ID" value="RAI03460.1"/>
    <property type="molecule type" value="Genomic_DNA"/>
</dbReference>
<dbReference type="PANTHER" id="PTHR43431:SF7">
    <property type="entry name" value="OXIDOREDUCTASE, SHORT CHAIN DEHYDROGENASE_REDUCTASE FAMILY (AFU_ORTHOLOGUE AFUA_5G14000)"/>
    <property type="match status" value="1"/>
</dbReference>
<dbReference type="InterPro" id="IPR002347">
    <property type="entry name" value="SDR_fam"/>
</dbReference>
<evidence type="ECO:0000313" key="2">
    <source>
        <dbReference type="Proteomes" id="UP000249590"/>
    </source>
</evidence>
<dbReference type="PRINTS" id="PR00081">
    <property type="entry name" value="GDHRDH"/>
</dbReference>
<dbReference type="AlphaFoldDB" id="A0A8B2NXP3"/>
<proteinExistence type="predicted"/>
<dbReference type="Pfam" id="PF00106">
    <property type="entry name" value="adh_short"/>
    <property type="match status" value="1"/>
</dbReference>
<dbReference type="RefSeq" id="WP_111342168.1">
    <property type="nucleotide sequence ID" value="NZ_QHHQ01000001.1"/>
</dbReference>
<dbReference type="Gene3D" id="3.40.50.720">
    <property type="entry name" value="NAD(P)-binding Rossmann-like Domain"/>
    <property type="match status" value="1"/>
</dbReference>
<name>A0A8B2NXP3_9HYPH</name>
<dbReference type="Proteomes" id="UP000249590">
    <property type="component" value="Unassembled WGS sequence"/>
</dbReference>
<protein>
    <submittedName>
        <fullName evidence="1">Oxidoreductase</fullName>
    </submittedName>
</protein>
<evidence type="ECO:0000313" key="1">
    <source>
        <dbReference type="EMBL" id="RAI03460.1"/>
    </source>
</evidence>
<dbReference type="PANTHER" id="PTHR43431">
    <property type="entry name" value="OXIDOREDUCTASE, SHORT CHAIN DEHYDROGENASE/REDUCTASE FAMILY (AFU_ORTHOLOGUE AFUA_5G14000)"/>
    <property type="match status" value="1"/>
</dbReference>
<accession>A0A8B2NXP3</accession>
<comment type="caution">
    <text evidence="1">The sequence shown here is derived from an EMBL/GenBank/DDBJ whole genome shotgun (WGS) entry which is preliminary data.</text>
</comment>